<dbReference type="Gene3D" id="3.30.565.10">
    <property type="entry name" value="Histidine kinase-like ATPase, C-terminal domain"/>
    <property type="match status" value="1"/>
</dbReference>
<dbReference type="AlphaFoldDB" id="A0A1N7CCZ0"/>
<accession>A0A1N7CCZ0</accession>
<feature type="transmembrane region" description="Helical" evidence="4">
    <location>
        <begin position="81"/>
        <end position="101"/>
    </location>
</feature>
<dbReference type="Proteomes" id="UP000186218">
    <property type="component" value="Unassembled WGS sequence"/>
</dbReference>
<reference evidence="7 8" key="1">
    <citation type="submission" date="2017-01" db="EMBL/GenBank/DDBJ databases">
        <authorList>
            <person name="Mah S.A."/>
            <person name="Swanson W.J."/>
            <person name="Moy G.W."/>
            <person name="Vacquier V.D."/>
        </authorList>
    </citation>
    <scope>NUCLEOTIDE SEQUENCE [LARGE SCALE GENOMIC DNA]</scope>
    <source>
        <strain evidence="7 8">CPCC 203464</strain>
    </source>
</reference>
<gene>
    <name evidence="7" type="ORF">SAMN05445060_0041</name>
</gene>
<feature type="transmembrane region" description="Helical" evidence="4">
    <location>
        <begin position="55"/>
        <end position="75"/>
    </location>
</feature>
<organism evidence="7 8">
    <name type="scientific">Williamsia sterculiae</name>
    <dbReference type="NCBI Taxonomy" id="1344003"/>
    <lineage>
        <taxon>Bacteria</taxon>
        <taxon>Bacillati</taxon>
        <taxon>Actinomycetota</taxon>
        <taxon>Actinomycetes</taxon>
        <taxon>Mycobacteriales</taxon>
        <taxon>Nocardiaceae</taxon>
        <taxon>Williamsia</taxon>
    </lineage>
</organism>
<evidence type="ECO:0000259" key="5">
    <source>
        <dbReference type="Pfam" id="PF02518"/>
    </source>
</evidence>
<feature type="domain" description="Histidine kinase/HSP90-like ATPase" evidence="5">
    <location>
        <begin position="298"/>
        <end position="390"/>
    </location>
</feature>
<proteinExistence type="predicted"/>
<dbReference type="Pfam" id="PF02518">
    <property type="entry name" value="HATPase_c"/>
    <property type="match status" value="1"/>
</dbReference>
<dbReference type="STRING" id="1344003.SAMN05445060_0041"/>
<keyword evidence="1" id="KW-0808">Transferase</keyword>
<evidence type="ECO:0000256" key="3">
    <source>
        <dbReference type="ARBA" id="ARBA00023012"/>
    </source>
</evidence>
<feature type="transmembrane region" description="Helical" evidence="4">
    <location>
        <begin position="165"/>
        <end position="184"/>
    </location>
</feature>
<dbReference type="RefSeq" id="WP_234974119.1">
    <property type="nucleotide sequence ID" value="NZ_FTNT01000001.1"/>
</dbReference>
<name>A0A1N7CCZ0_9NOCA</name>
<evidence type="ECO:0000313" key="8">
    <source>
        <dbReference type="Proteomes" id="UP000186218"/>
    </source>
</evidence>
<feature type="transmembrane region" description="Helical" evidence="4">
    <location>
        <begin position="122"/>
        <end position="145"/>
    </location>
</feature>
<keyword evidence="3" id="KW-0902">Two-component regulatory system</keyword>
<dbReference type="InterPro" id="IPR003594">
    <property type="entry name" value="HATPase_dom"/>
</dbReference>
<evidence type="ECO:0000313" key="7">
    <source>
        <dbReference type="EMBL" id="SIR61363.1"/>
    </source>
</evidence>
<dbReference type="NCBIfam" id="NF047322">
    <property type="entry name" value="HK_morpho_MacS"/>
    <property type="match status" value="1"/>
</dbReference>
<dbReference type="InterPro" id="IPR045975">
    <property type="entry name" value="DUF5931"/>
</dbReference>
<sequence length="392" mass="41229">MVRGSSVAAPEMPWDDDPVGPLWRAAQGFRVLSYVYALGFHIIVTDDLERPALGWVLFGVLTVWTAVCAVGYLQGFARRTGWVWTEVGAAAMLMISTKLVASDHWALDNQSWPTTLWATNAVISVAILRGVWPGMAAGVLISVASLVAKGPLAVNWDYLNAGRNAAWVIEIGVGMAIGAAATTARRAHEAHRRAARLAAATEERERLSRQVHDGVLQVLALIARRGRELGGPTTHLADLAAEQEGVLRRLLAADATTTTNHGADLDLVAAIRRHQGVTVSVSAPATAVVLPAPLVTEIDAAVTNALDNVARHAGTGAQAFVLVEDLPGSVVITVRDDGVGIAPGRLHAAAADGRLGVSTSIVGRVEALGGRAVLDTAPGQGTEWEFTIPLVR</sequence>
<dbReference type="PANTHER" id="PTHR24421:SF61">
    <property type="entry name" value="OXYGEN SENSOR HISTIDINE KINASE NREB"/>
    <property type="match status" value="1"/>
</dbReference>
<keyword evidence="4" id="KW-0812">Transmembrane</keyword>
<dbReference type="SUPFAM" id="SSF55874">
    <property type="entry name" value="ATPase domain of HSP90 chaperone/DNA topoisomerase II/histidine kinase"/>
    <property type="match status" value="1"/>
</dbReference>
<keyword evidence="2 7" id="KW-0418">Kinase</keyword>
<dbReference type="EMBL" id="FTNT01000001">
    <property type="protein sequence ID" value="SIR61363.1"/>
    <property type="molecule type" value="Genomic_DNA"/>
</dbReference>
<dbReference type="PANTHER" id="PTHR24421">
    <property type="entry name" value="NITRATE/NITRITE SENSOR PROTEIN NARX-RELATED"/>
    <property type="match status" value="1"/>
</dbReference>
<evidence type="ECO:0000256" key="2">
    <source>
        <dbReference type="ARBA" id="ARBA00022777"/>
    </source>
</evidence>
<dbReference type="GO" id="GO:0000160">
    <property type="term" value="P:phosphorelay signal transduction system"/>
    <property type="evidence" value="ECO:0007669"/>
    <property type="project" value="UniProtKB-KW"/>
</dbReference>
<dbReference type="InterPro" id="IPR050482">
    <property type="entry name" value="Sensor_HK_TwoCompSys"/>
</dbReference>
<evidence type="ECO:0000259" key="6">
    <source>
        <dbReference type="Pfam" id="PF19354"/>
    </source>
</evidence>
<dbReference type="GO" id="GO:0016301">
    <property type="term" value="F:kinase activity"/>
    <property type="evidence" value="ECO:0007669"/>
    <property type="project" value="UniProtKB-KW"/>
</dbReference>
<evidence type="ECO:0000256" key="4">
    <source>
        <dbReference type="SAM" id="Phobius"/>
    </source>
</evidence>
<feature type="domain" description="DUF5931" evidence="6">
    <location>
        <begin position="21"/>
        <end position="154"/>
    </location>
</feature>
<keyword evidence="4" id="KW-1133">Transmembrane helix</keyword>
<dbReference type="InterPro" id="IPR036890">
    <property type="entry name" value="HATPase_C_sf"/>
</dbReference>
<evidence type="ECO:0000256" key="1">
    <source>
        <dbReference type="ARBA" id="ARBA00022679"/>
    </source>
</evidence>
<keyword evidence="8" id="KW-1185">Reference proteome</keyword>
<protein>
    <submittedName>
        <fullName evidence="7">Histidine kinase-, DNA gyrase B-, and HSP90-like ATPase</fullName>
    </submittedName>
</protein>
<dbReference type="Pfam" id="PF19354">
    <property type="entry name" value="DUF5931"/>
    <property type="match status" value="1"/>
</dbReference>
<keyword evidence="4" id="KW-0472">Membrane</keyword>